<dbReference type="PANTHER" id="PTHR47961:SF12">
    <property type="entry name" value="HELICASE POLQ-LIKE"/>
    <property type="match status" value="1"/>
</dbReference>
<keyword evidence="10" id="KW-0175">Coiled coil</keyword>
<dbReference type="InterPro" id="IPR046931">
    <property type="entry name" value="HTH_61"/>
</dbReference>
<dbReference type="SMART" id="SM00490">
    <property type="entry name" value="HELICc"/>
    <property type="match status" value="1"/>
</dbReference>
<keyword evidence="5" id="KW-0347">Helicase</keyword>
<evidence type="ECO:0000256" key="5">
    <source>
        <dbReference type="ARBA" id="ARBA00022806"/>
    </source>
</evidence>
<dbReference type="InterPro" id="IPR001650">
    <property type="entry name" value="Helicase_C-like"/>
</dbReference>
<dbReference type="CDD" id="cd18026">
    <property type="entry name" value="DEXHc_POLQ-like"/>
    <property type="match status" value="1"/>
</dbReference>
<dbReference type="CDD" id="cd18795">
    <property type="entry name" value="SF2_C_Ski2"/>
    <property type="match status" value="1"/>
</dbReference>
<keyword evidence="14" id="KW-1185">Reference proteome</keyword>
<evidence type="ECO:0000256" key="7">
    <source>
        <dbReference type="ARBA" id="ARBA00023204"/>
    </source>
</evidence>
<dbReference type="Pfam" id="PF21099">
    <property type="entry name" value="POLQ_helical"/>
    <property type="match status" value="1"/>
</dbReference>
<dbReference type="PROSITE" id="PS51192">
    <property type="entry name" value="HELICASE_ATP_BIND_1"/>
    <property type="match status" value="1"/>
</dbReference>
<evidence type="ECO:0000313" key="13">
    <source>
        <dbReference type="EMBL" id="KAF7395054.1"/>
    </source>
</evidence>
<dbReference type="PANTHER" id="PTHR47961">
    <property type="entry name" value="DNA POLYMERASE THETA, PUTATIVE (AFU_ORTHOLOGUE AFUA_1G05260)-RELATED"/>
    <property type="match status" value="1"/>
</dbReference>
<dbReference type="GO" id="GO:0005524">
    <property type="term" value="F:ATP binding"/>
    <property type="evidence" value="ECO:0007669"/>
    <property type="project" value="UniProtKB-KW"/>
</dbReference>
<keyword evidence="3" id="KW-0227">DNA damage</keyword>
<comment type="subcellular location">
    <subcellularLocation>
        <location evidence="1">Nucleus</location>
    </subcellularLocation>
</comment>
<dbReference type="PROSITE" id="PS51194">
    <property type="entry name" value="HELICASE_CTER"/>
    <property type="match status" value="1"/>
</dbReference>
<evidence type="ECO:0000256" key="3">
    <source>
        <dbReference type="ARBA" id="ARBA00022763"/>
    </source>
</evidence>
<dbReference type="SMART" id="SM00487">
    <property type="entry name" value="DEXDc"/>
    <property type="match status" value="1"/>
</dbReference>
<evidence type="ECO:0000256" key="4">
    <source>
        <dbReference type="ARBA" id="ARBA00022801"/>
    </source>
</evidence>
<dbReference type="Gene3D" id="3.40.50.300">
    <property type="entry name" value="P-loop containing nucleotide triphosphate hydrolases"/>
    <property type="match status" value="2"/>
</dbReference>
<accession>A0A834JY17</accession>
<keyword evidence="4" id="KW-0378">Hydrolase</keyword>
<dbReference type="InterPro" id="IPR011545">
    <property type="entry name" value="DEAD/DEAH_box_helicase_dom"/>
</dbReference>
<dbReference type="AlphaFoldDB" id="A0A834JY17"/>
<keyword evidence="8" id="KW-0539">Nucleus</keyword>
<evidence type="ECO:0000259" key="12">
    <source>
        <dbReference type="PROSITE" id="PS51194"/>
    </source>
</evidence>
<evidence type="ECO:0000256" key="1">
    <source>
        <dbReference type="ARBA" id="ARBA00004123"/>
    </source>
</evidence>
<reference evidence="13" key="1">
    <citation type="journal article" date="2020" name="G3 (Bethesda)">
        <title>High-Quality Assemblies for Three Invasive Social Wasps from the &lt;i&gt;Vespula&lt;/i&gt; Genus.</title>
        <authorList>
            <person name="Harrop T.W.R."/>
            <person name="Guhlin J."/>
            <person name="McLaughlin G.M."/>
            <person name="Permina E."/>
            <person name="Stockwell P."/>
            <person name="Gilligan J."/>
            <person name="Le Lec M.F."/>
            <person name="Gruber M.A.M."/>
            <person name="Quinn O."/>
            <person name="Lovegrove M."/>
            <person name="Duncan E.J."/>
            <person name="Remnant E.J."/>
            <person name="Van Eeckhoven J."/>
            <person name="Graham B."/>
            <person name="Knapp R.A."/>
            <person name="Langford K.W."/>
            <person name="Kronenberg Z."/>
            <person name="Press M.O."/>
            <person name="Eacker S.M."/>
            <person name="Wilson-Rankin E.E."/>
            <person name="Purcell J."/>
            <person name="Lester P.J."/>
            <person name="Dearden P.K."/>
        </authorList>
    </citation>
    <scope>NUCLEOTIDE SEQUENCE</scope>
    <source>
        <strain evidence="13">Marl-1</strain>
    </source>
</reference>
<protein>
    <recommendedName>
        <fullName evidence="15">Helicase POLQ-like</fullName>
    </recommendedName>
</protein>
<dbReference type="EMBL" id="JACSEA010000008">
    <property type="protein sequence ID" value="KAF7395054.1"/>
    <property type="molecule type" value="Genomic_DNA"/>
</dbReference>
<dbReference type="SUPFAM" id="SSF158702">
    <property type="entry name" value="Sec63 N-terminal domain-like"/>
    <property type="match status" value="1"/>
</dbReference>
<evidence type="ECO:0000256" key="2">
    <source>
        <dbReference type="ARBA" id="ARBA00022741"/>
    </source>
</evidence>
<gene>
    <name evidence="13" type="ORF">HZH66_008228</name>
</gene>
<dbReference type="GO" id="GO:0043138">
    <property type="term" value="F:3'-5' DNA helicase activity"/>
    <property type="evidence" value="ECO:0007669"/>
    <property type="project" value="UniProtKB-EC"/>
</dbReference>
<dbReference type="Pfam" id="PF00270">
    <property type="entry name" value="DEAD"/>
    <property type="match status" value="1"/>
</dbReference>
<evidence type="ECO:0000256" key="8">
    <source>
        <dbReference type="ARBA" id="ARBA00023242"/>
    </source>
</evidence>
<organism evidence="13 14">
    <name type="scientific">Vespula vulgaris</name>
    <name type="common">Yellow jacket</name>
    <name type="synonym">Wasp</name>
    <dbReference type="NCBI Taxonomy" id="7454"/>
    <lineage>
        <taxon>Eukaryota</taxon>
        <taxon>Metazoa</taxon>
        <taxon>Ecdysozoa</taxon>
        <taxon>Arthropoda</taxon>
        <taxon>Hexapoda</taxon>
        <taxon>Insecta</taxon>
        <taxon>Pterygota</taxon>
        <taxon>Neoptera</taxon>
        <taxon>Endopterygota</taxon>
        <taxon>Hymenoptera</taxon>
        <taxon>Apocrita</taxon>
        <taxon>Aculeata</taxon>
        <taxon>Vespoidea</taxon>
        <taxon>Vespidae</taxon>
        <taxon>Vespinae</taxon>
        <taxon>Vespula</taxon>
    </lineage>
</organism>
<feature type="domain" description="Helicase C-terminal" evidence="12">
    <location>
        <begin position="450"/>
        <end position="636"/>
    </location>
</feature>
<evidence type="ECO:0008006" key="15">
    <source>
        <dbReference type="Google" id="ProtNLM"/>
    </source>
</evidence>
<feature type="coiled-coil region" evidence="10">
    <location>
        <begin position="975"/>
        <end position="1002"/>
    </location>
</feature>
<dbReference type="SUPFAM" id="SSF52540">
    <property type="entry name" value="P-loop containing nucleoside triphosphate hydrolases"/>
    <property type="match status" value="1"/>
</dbReference>
<evidence type="ECO:0000313" key="14">
    <source>
        <dbReference type="Proteomes" id="UP000614350"/>
    </source>
</evidence>
<dbReference type="GO" id="GO:0003676">
    <property type="term" value="F:nucleic acid binding"/>
    <property type="evidence" value="ECO:0007669"/>
    <property type="project" value="InterPro"/>
</dbReference>
<dbReference type="InterPro" id="IPR048960">
    <property type="entry name" value="POLQ-like_helical"/>
</dbReference>
<dbReference type="InterPro" id="IPR014001">
    <property type="entry name" value="Helicase_ATP-bd"/>
</dbReference>
<dbReference type="GO" id="GO:0005634">
    <property type="term" value="C:nucleus"/>
    <property type="evidence" value="ECO:0007669"/>
    <property type="project" value="UniProtKB-SubCell"/>
</dbReference>
<evidence type="ECO:0000256" key="10">
    <source>
        <dbReference type="SAM" id="Coils"/>
    </source>
</evidence>
<feature type="domain" description="Helicase ATP-binding" evidence="11">
    <location>
        <begin position="229"/>
        <end position="402"/>
    </location>
</feature>
<dbReference type="Gene3D" id="1.10.3380.20">
    <property type="match status" value="1"/>
</dbReference>
<proteinExistence type="predicted"/>
<name>A0A834JY17_VESVU</name>
<dbReference type="InterPro" id="IPR027417">
    <property type="entry name" value="P-loop_NTPase"/>
</dbReference>
<keyword evidence="6" id="KW-0067">ATP-binding</keyword>
<comment type="caution">
    <text evidence="13">The sequence shown here is derived from an EMBL/GenBank/DDBJ whole genome shotgun (WGS) entry which is preliminary data.</text>
</comment>
<dbReference type="Proteomes" id="UP000614350">
    <property type="component" value="Unassembled WGS sequence"/>
</dbReference>
<evidence type="ECO:0000259" key="11">
    <source>
        <dbReference type="PROSITE" id="PS51192"/>
    </source>
</evidence>
<sequence>MSNNLNSYFDLNIFDDDNWSSNTLIEANVGVSPESVNPITSMLSLDDTLLTNIEDKVCDEIQDLNSTEDEETESAFKTQSTSNLLQICRKQPFEQEIKTMKTTDLIKSLDKSLEDENLWKQSSLLDMTFNEFYNVDDKIDDTSSSDIFDIDTSKEETKLEDKKSIIDDINITKKICFGNEKSMKETIKFHKKTDNVHSFYGLPVAVKQLIHKIKGFNTLYSWQDECLQLDAVKNRKNLIYALPTSGGKTLVAEILMLKEIVCNRKNVIFILPFVAIVQEKIQAMTPFAIELGFLVEEYAAAKGHYPPRKRRKKNTIYICTIEKALGLINSLIELKRLNEIGLLIVDELHLLGESSGRGATLEGLLTKIMYINEDIHIVGMSATIGNLEEVAQFLNAELYTGNFRPIKIEEYVKCQDNMWLIDIHKEELLTDMKKIDYPYSKKAIVIDPDKIGGLVMDIVPKDSCLIFCSNRKNCENIALLMTKVLFRSLEKHKKAEKEKLLNALIKEEGLCPILKQTIKFGVAYHHSGLTSEERRLLEDAFREQVLCVICCTSTLAAGINLPARRVILRSPYVGNQFLSISKYKQMIGRAGRAGLGNIGESILICRNHELPQVKELLMSKMDDSLSTLHIEKDRGINNLILSAILLSIATTRFELYALIAKSLLSVQQKRLNVNIKQIMDETIRVLFKNGVLKIHRMDKCNVIKSISITIPSQETICIEESEVANKKQIIALTSKTKLELCDLGRAAIKAGIDLQSAYELYEDLKIAQKHLILTDYLHLLYLMTPYNMINQIQPIGSVYYDAIIRLSEVQMEIVRLIGINESVISKLHCGIISNNVNLKVLQRFYVTLMIYELWNHHTIHSVAEKYQVNKGIIQNLLNTVSSFSFSVVRFCQEFDEFWAFRDLLNTFSKKLSYCCPSELEILLELPTVKMGRAYQLYNAGYRTLQSIAKANPYEMQEKIQYLTKRTAIQIITAANLLVLERVENLKDEVENILEDIDLSNIKIF</sequence>
<evidence type="ECO:0000256" key="9">
    <source>
        <dbReference type="ARBA" id="ARBA00048988"/>
    </source>
</evidence>
<comment type="catalytic activity">
    <reaction evidence="9">
        <text>ATP + H2O = ADP + phosphate + H(+)</text>
        <dbReference type="Rhea" id="RHEA:13065"/>
        <dbReference type="ChEBI" id="CHEBI:15377"/>
        <dbReference type="ChEBI" id="CHEBI:15378"/>
        <dbReference type="ChEBI" id="CHEBI:30616"/>
        <dbReference type="ChEBI" id="CHEBI:43474"/>
        <dbReference type="ChEBI" id="CHEBI:456216"/>
        <dbReference type="EC" id="5.6.2.4"/>
    </reaction>
</comment>
<dbReference type="FunFam" id="3.40.50.300:FF:000813">
    <property type="entry name" value="helicase POLQ-like isoform X1"/>
    <property type="match status" value="1"/>
</dbReference>
<dbReference type="Pfam" id="PF20470">
    <property type="entry name" value="HTH_61"/>
    <property type="match status" value="1"/>
</dbReference>
<dbReference type="GO" id="GO:0006302">
    <property type="term" value="P:double-strand break repair"/>
    <property type="evidence" value="ECO:0007669"/>
    <property type="project" value="UniProtKB-ARBA"/>
</dbReference>
<dbReference type="Pfam" id="PF00271">
    <property type="entry name" value="Helicase_C"/>
    <property type="match status" value="1"/>
</dbReference>
<keyword evidence="2" id="KW-0547">Nucleotide-binding</keyword>
<dbReference type="Gene3D" id="1.10.150.20">
    <property type="entry name" value="5' to 3' exonuclease, C-terminal subdomain"/>
    <property type="match status" value="1"/>
</dbReference>
<evidence type="ECO:0000256" key="6">
    <source>
        <dbReference type="ARBA" id="ARBA00022840"/>
    </source>
</evidence>
<dbReference type="InterPro" id="IPR050474">
    <property type="entry name" value="Hel308_SKI2-like"/>
</dbReference>
<dbReference type="GO" id="GO:0016787">
    <property type="term" value="F:hydrolase activity"/>
    <property type="evidence" value="ECO:0007669"/>
    <property type="project" value="UniProtKB-KW"/>
</dbReference>
<keyword evidence="7" id="KW-0234">DNA repair</keyword>